<protein>
    <submittedName>
        <fullName evidence="2">Uncharacterized protein</fullName>
    </submittedName>
</protein>
<evidence type="ECO:0000313" key="3">
    <source>
        <dbReference type="Proteomes" id="UP000320762"/>
    </source>
</evidence>
<keyword evidence="3" id="KW-1185">Reference proteome</keyword>
<name>A0A550C922_9AGAR</name>
<evidence type="ECO:0000256" key="1">
    <source>
        <dbReference type="SAM" id="MobiDB-lite"/>
    </source>
</evidence>
<feature type="region of interest" description="Disordered" evidence="1">
    <location>
        <begin position="191"/>
        <end position="210"/>
    </location>
</feature>
<reference evidence="2 3" key="1">
    <citation type="journal article" date="2019" name="New Phytol.">
        <title>Comparative genomics reveals unique wood-decay strategies and fruiting body development in the Schizophyllaceae.</title>
        <authorList>
            <person name="Almasi E."/>
            <person name="Sahu N."/>
            <person name="Krizsan K."/>
            <person name="Balint B."/>
            <person name="Kovacs G.M."/>
            <person name="Kiss B."/>
            <person name="Cseklye J."/>
            <person name="Drula E."/>
            <person name="Henrissat B."/>
            <person name="Nagy I."/>
            <person name="Chovatia M."/>
            <person name="Adam C."/>
            <person name="LaButti K."/>
            <person name="Lipzen A."/>
            <person name="Riley R."/>
            <person name="Grigoriev I.V."/>
            <person name="Nagy L.G."/>
        </authorList>
    </citation>
    <scope>NUCLEOTIDE SEQUENCE [LARGE SCALE GENOMIC DNA]</scope>
    <source>
        <strain evidence="2 3">NL-1724</strain>
    </source>
</reference>
<accession>A0A550C922</accession>
<dbReference type="AlphaFoldDB" id="A0A550C922"/>
<proteinExistence type="predicted"/>
<comment type="caution">
    <text evidence="2">The sequence shown here is derived from an EMBL/GenBank/DDBJ whole genome shotgun (WGS) entry which is preliminary data.</text>
</comment>
<dbReference type="EMBL" id="VDMD01000017">
    <property type="protein sequence ID" value="TRM61293.1"/>
    <property type="molecule type" value="Genomic_DNA"/>
</dbReference>
<evidence type="ECO:0000313" key="2">
    <source>
        <dbReference type="EMBL" id="TRM61293.1"/>
    </source>
</evidence>
<gene>
    <name evidence="2" type="ORF">BD626DRAFT_570946</name>
</gene>
<organism evidence="2 3">
    <name type="scientific">Schizophyllum amplum</name>
    <dbReference type="NCBI Taxonomy" id="97359"/>
    <lineage>
        <taxon>Eukaryota</taxon>
        <taxon>Fungi</taxon>
        <taxon>Dikarya</taxon>
        <taxon>Basidiomycota</taxon>
        <taxon>Agaricomycotina</taxon>
        <taxon>Agaricomycetes</taxon>
        <taxon>Agaricomycetidae</taxon>
        <taxon>Agaricales</taxon>
        <taxon>Schizophyllaceae</taxon>
        <taxon>Schizophyllum</taxon>
    </lineage>
</organism>
<sequence>MAELEADVEELEVSFRKDFCDMFARVEFILAPTLKTYIDTMAFMMQRAGVAGRKDDDELPRRPWTALDSKGGPFRYVFIPFTDAARKLQEEFKMQPQTDDDLNYGKHPLLEKDLVVGSDAYPVVESYAHPYAVSTLATRGFDRRRSTALIEQWHLEQIKPPRWFVDTPKYEVDDTDLSATEASGYDALTSEDASAPRVIQPPSKADAHADVADPRTKVFTWLGKVDLKAKPVEEESPRSPLKLRRSTRLAALSSPYASSSPEFYAPLSPVRRAPWPSARGRDPIRYTPAWAKRNGRFPTPRFSSNDWAYFQYGVALAARARA</sequence>
<dbReference type="Proteomes" id="UP000320762">
    <property type="component" value="Unassembled WGS sequence"/>
</dbReference>